<reference evidence="2" key="1">
    <citation type="submission" date="2019-10" db="EMBL/GenBank/DDBJ databases">
        <authorList>
            <person name="Dow E L."/>
        </authorList>
    </citation>
    <scope>NUCLEOTIDE SEQUENCE</scope>
    <source>
        <strain evidence="1">32</strain>
        <strain evidence="2">Dyadobacter sp. 32 sample 2</strain>
    </source>
</reference>
<sequence>CREQRLRQPLVRRTGLFVTKSGMRWESVCIIVFCN</sequence>
<proteinExistence type="predicted"/>
<dbReference type="EMBL" id="LR735258">
    <property type="protein sequence ID" value="VXD44468.1"/>
    <property type="molecule type" value="Genomic_DNA"/>
</dbReference>
<feature type="non-terminal residue" evidence="2">
    <location>
        <position position="35"/>
    </location>
</feature>
<organism evidence="2">
    <name type="scientific">Dyadobacter sp. 32</name>
    <dbReference type="NCBI Taxonomy" id="538966"/>
    <lineage>
        <taxon>Bacteria</taxon>
        <taxon>Pseudomonadati</taxon>
        <taxon>Bacteroidota</taxon>
        <taxon>Cytophagia</taxon>
        <taxon>Cytophagales</taxon>
        <taxon>Spirosomataceae</taxon>
        <taxon>Dyadobacter</taxon>
    </lineage>
</organism>
<feature type="non-terminal residue" evidence="2">
    <location>
        <position position="1"/>
    </location>
</feature>
<gene>
    <name evidence="2" type="ORF">DYADSP32_2132</name>
</gene>
<evidence type="ECO:0000313" key="1">
    <source>
        <dbReference type="EMBL" id="VWV56903.1"/>
    </source>
</evidence>
<dbReference type="AlphaFoldDB" id="A0A5Q5ADB7"/>
<protein>
    <submittedName>
        <fullName evidence="2">Uncharacterized protein</fullName>
    </submittedName>
</protein>
<evidence type="ECO:0000313" key="2">
    <source>
        <dbReference type="EMBL" id="VXD44468.1"/>
    </source>
</evidence>
<accession>A0A5Q5ADB7</accession>
<dbReference type="EMBL" id="LR732074">
    <property type="protein sequence ID" value="VWV56903.1"/>
    <property type="molecule type" value="Genomic_DNA"/>
</dbReference>
<name>A0A5Q5ADB7_9BACT</name>